<evidence type="ECO:0000313" key="3">
    <source>
        <dbReference type="Proteomes" id="UP000004095"/>
    </source>
</evidence>
<dbReference type="PANTHER" id="PTHR11614">
    <property type="entry name" value="PHOSPHOLIPASE-RELATED"/>
    <property type="match status" value="1"/>
</dbReference>
<dbReference type="Pfam" id="PF12146">
    <property type="entry name" value="Hydrolase_4"/>
    <property type="match status" value="1"/>
</dbReference>
<dbReference type="Gene3D" id="3.40.50.1820">
    <property type="entry name" value="alpha/beta hydrolase"/>
    <property type="match status" value="1"/>
</dbReference>
<evidence type="ECO:0000313" key="2">
    <source>
        <dbReference type="EMBL" id="EAY27108.1"/>
    </source>
</evidence>
<dbReference type="RefSeq" id="WP_004156141.1">
    <property type="nucleotide sequence ID" value="NZ_AAWS01000026.1"/>
</dbReference>
<protein>
    <submittedName>
        <fullName evidence="2">Lysophospholipase</fullName>
    </submittedName>
</protein>
<reference evidence="2 3" key="1">
    <citation type="submission" date="2007-01" db="EMBL/GenBank/DDBJ databases">
        <authorList>
            <person name="Haygood M."/>
            <person name="Podell S."/>
            <person name="Anderson C."/>
            <person name="Hopkinson B."/>
            <person name="Roe K."/>
            <person name="Barbeau K."/>
            <person name="Gaasterland T."/>
            <person name="Ferriera S."/>
            <person name="Johnson J."/>
            <person name="Kravitz S."/>
            <person name="Beeson K."/>
            <person name="Sutton G."/>
            <person name="Rogers Y.-H."/>
            <person name="Friedman R."/>
            <person name="Frazier M."/>
            <person name="Venter J.C."/>
        </authorList>
    </citation>
    <scope>NUCLEOTIDE SEQUENCE [LARGE SCALE GENOMIC DNA]</scope>
    <source>
        <strain evidence="2 3">ATCC 23134</strain>
    </source>
</reference>
<keyword evidence="3" id="KW-1185">Reference proteome</keyword>
<dbReference type="OrthoDB" id="9780932at2"/>
<organism evidence="2 3">
    <name type="scientific">Microscilla marina ATCC 23134</name>
    <dbReference type="NCBI Taxonomy" id="313606"/>
    <lineage>
        <taxon>Bacteria</taxon>
        <taxon>Pseudomonadati</taxon>
        <taxon>Bacteroidota</taxon>
        <taxon>Cytophagia</taxon>
        <taxon>Cytophagales</taxon>
        <taxon>Microscillaceae</taxon>
        <taxon>Microscilla</taxon>
    </lineage>
</organism>
<dbReference type="EMBL" id="AAWS01000026">
    <property type="protein sequence ID" value="EAY27108.1"/>
    <property type="molecule type" value="Genomic_DNA"/>
</dbReference>
<dbReference type="SUPFAM" id="SSF53474">
    <property type="entry name" value="alpha/beta-Hydrolases"/>
    <property type="match status" value="1"/>
</dbReference>
<dbReference type="InterPro" id="IPR029058">
    <property type="entry name" value="AB_hydrolase_fold"/>
</dbReference>
<feature type="domain" description="Serine aminopeptidase S33" evidence="1">
    <location>
        <begin position="25"/>
        <end position="259"/>
    </location>
</feature>
<accession>A1ZR19</accession>
<name>A1ZR19_MICM2</name>
<dbReference type="InterPro" id="IPR022742">
    <property type="entry name" value="Hydrolase_4"/>
</dbReference>
<dbReference type="AlphaFoldDB" id="A1ZR19"/>
<gene>
    <name evidence="2" type="ORF">M23134_08382</name>
</gene>
<comment type="caution">
    <text evidence="2">The sequence shown here is derived from an EMBL/GenBank/DDBJ whole genome shotgun (WGS) entry which is preliminary data.</text>
</comment>
<dbReference type="InterPro" id="IPR051044">
    <property type="entry name" value="MAG_DAG_Lipase"/>
</dbReference>
<dbReference type="eggNOG" id="COG2267">
    <property type="taxonomic scope" value="Bacteria"/>
</dbReference>
<sequence>MEIQHFSWNLDKTTIKGNVWTTDNPPKGVVALVHGFGEHIDRYQHVAEYFNTRDIALIGYDQRGHGKTNGKRGHVHPYEHLLNDVDRLLQETKNRFPGVPIILYGHSWGGNTVSNYILKKEVLPLVGVVLSSPWLRLAFEPPKLQVLLGKLVGKFLPGMTQPNNLDSAELSNDQEVGKAYDTDPLVHGQVSVATFFGAHNGGNWALENASKLTVDTLIMHGTADKITSHEASKEFAQKAGDKATLQLWEGLRHETHNEIKKDEVLKFVADWIVTKLA</sequence>
<dbReference type="Proteomes" id="UP000004095">
    <property type="component" value="Unassembled WGS sequence"/>
</dbReference>
<proteinExistence type="predicted"/>
<evidence type="ECO:0000259" key="1">
    <source>
        <dbReference type="Pfam" id="PF12146"/>
    </source>
</evidence>